<reference evidence="1 2" key="1">
    <citation type="journal article" date="2016" name="Nat. Commun.">
        <title>Thousands of microbial genomes shed light on interconnected biogeochemical processes in an aquifer system.</title>
        <authorList>
            <person name="Anantharaman K."/>
            <person name="Brown C.T."/>
            <person name="Hug L.A."/>
            <person name="Sharon I."/>
            <person name="Castelle C.J."/>
            <person name="Probst A.J."/>
            <person name="Thomas B.C."/>
            <person name="Singh A."/>
            <person name="Wilkins M.J."/>
            <person name="Karaoz U."/>
            <person name="Brodie E.L."/>
            <person name="Williams K.H."/>
            <person name="Hubbard S.S."/>
            <person name="Banfield J.F."/>
        </authorList>
    </citation>
    <scope>NUCLEOTIDE SEQUENCE [LARGE SCALE GENOMIC DNA]</scope>
</reference>
<sequence>MNTKLLPTLLTVAAVALLVGVIATLGYQKLTNKSQTTSSPTATSQSQAADETADWKTYTNNSLKFSVKYPPDVTVKTDEEGFVWFSKSGATQTSNTEFFDALNLKIKTGSLGGQSLETFANKQFSLSSQPPGEVVANVTKTTLNGKTAYTFTIKGLGVFKHTLVDYTDQYLWVVDFTSDPTNQGFATIVQQILSTFRSLN</sequence>
<dbReference type="EMBL" id="MFBU01000004">
    <property type="protein sequence ID" value="OGE07727.1"/>
    <property type="molecule type" value="Genomic_DNA"/>
</dbReference>
<organism evidence="1 2">
    <name type="scientific">Candidatus Curtissbacteria bacterium RIFCSPLOWO2_02_41_11</name>
    <dbReference type="NCBI Taxonomy" id="1797731"/>
    <lineage>
        <taxon>Bacteria</taxon>
        <taxon>Candidatus Curtissiibacteriota</taxon>
    </lineage>
</organism>
<comment type="caution">
    <text evidence="1">The sequence shown here is derived from an EMBL/GenBank/DDBJ whole genome shotgun (WGS) entry which is preliminary data.</text>
</comment>
<dbReference type="AlphaFoldDB" id="A0A1F5HU83"/>
<evidence type="ECO:0008006" key="3">
    <source>
        <dbReference type="Google" id="ProtNLM"/>
    </source>
</evidence>
<name>A0A1F5HU83_9BACT</name>
<accession>A0A1F5HU83</accession>
<proteinExistence type="predicted"/>
<gene>
    <name evidence="1" type="ORF">A2W70_03780</name>
</gene>
<dbReference type="Proteomes" id="UP000177747">
    <property type="component" value="Unassembled WGS sequence"/>
</dbReference>
<dbReference type="Pfam" id="PF18933">
    <property type="entry name" value="PsbP_2"/>
    <property type="match status" value="1"/>
</dbReference>
<protein>
    <recommendedName>
        <fullName evidence="3">PsbP C-terminal domain-containing protein</fullName>
    </recommendedName>
</protein>
<evidence type="ECO:0000313" key="2">
    <source>
        <dbReference type="Proteomes" id="UP000177747"/>
    </source>
</evidence>
<dbReference type="STRING" id="1797731.A2W70_03780"/>
<evidence type="ECO:0000313" key="1">
    <source>
        <dbReference type="EMBL" id="OGE07727.1"/>
    </source>
</evidence>